<evidence type="ECO:0000256" key="4">
    <source>
        <dbReference type="SAM" id="MobiDB-lite"/>
    </source>
</evidence>
<comment type="similarity">
    <text evidence="2">Belongs to the MYBBP1A family.</text>
</comment>
<evidence type="ECO:0008006" key="7">
    <source>
        <dbReference type="Google" id="ProtNLM"/>
    </source>
</evidence>
<evidence type="ECO:0000313" key="6">
    <source>
        <dbReference type="Proteomes" id="UP001234581"/>
    </source>
</evidence>
<feature type="region of interest" description="Disordered" evidence="4">
    <location>
        <begin position="297"/>
        <end position="325"/>
    </location>
</feature>
<comment type="caution">
    <text evidence="5">The sequence shown here is derived from an EMBL/GenBank/DDBJ whole genome shotgun (WGS) entry which is preliminary data.</text>
</comment>
<evidence type="ECO:0000256" key="3">
    <source>
        <dbReference type="ARBA" id="ARBA00023242"/>
    </source>
</evidence>
<accession>A0AAD7Y4L3</accession>
<evidence type="ECO:0000256" key="1">
    <source>
        <dbReference type="ARBA" id="ARBA00004123"/>
    </source>
</evidence>
<feature type="compositionally biased region" description="Basic and acidic residues" evidence="4">
    <location>
        <begin position="315"/>
        <end position="325"/>
    </location>
</feature>
<dbReference type="AlphaFoldDB" id="A0AAD7Y4L3"/>
<evidence type="ECO:0000256" key="2">
    <source>
        <dbReference type="ARBA" id="ARBA00006809"/>
    </source>
</evidence>
<keyword evidence="6" id="KW-1185">Reference proteome</keyword>
<reference evidence="5 6" key="1">
    <citation type="submission" date="2023-03" db="EMBL/GenBank/DDBJ databases">
        <title>Genome sequence of Lichtheimia ornata CBS 291.66.</title>
        <authorList>
            <person name="Mohabir J.T."/>
            <person name="Shea T.P."/>
            <person name="Kurbessoian T."/>
            <person name="Berby B."/>
            <person name="Fontaine J."/>
            <person name="Livny J."/>
            <person name="Gnirke A."/>
            <person name="Stajich J.E."/>
            <person name="Cuomo C.A."/>
        </authorList>
    </citation>
    <scope>NUCLEOTIDE SEQUENCE [LARGE SCALE GENOMIC DNA]</scope>
    <source>
        <strain evidence="5">CBS 291.66</strain>
    </source>
</reference>
<proteinExistence type="inferred from homology"/>
<dbReference type="PANTHER" id="PTHR13213">
    <property type="entry name" value="MYB-BINDING PROTEIN 1A FAMILY MEMBER"/>
    <property type="match status" value="1"/>
</dbReference>
<dbReference type="GO" id="GO:0005730">
    <property type="term" value="C:nucleolus"/>
    <property type="evidence" value="ECO:0007669"/>
    <property type="project" value="InterPro"/>
</dbReference>
<dbReference type="Proteomes" id="UP001234581">
    <property type="component" value="Unassembled WGS sequence"/>
</dbReference>
<dbReference type="GeneID" id="83208371"/>
<dbReference type="Pfam" id="PF04931">
    <property type="entry name" value="DNA_pol_phi"/>
    <property type="match status" value="1"/>
</dbReference>
<dbReference type="InterPro" id="IPR007015">
    <property type="entry name" value="DNA_pol_V/MYBBP1A"/>
</dbReference>
<organism evidence="5 6">
    <name type="scientific">Lichtheimia ornata</name>
    <dbReference type="NCBI Taxonomy" id="688661"/>
    <lineage>
        <taxon>Eukaryota</taxon>
        <taxon>Fungi</taxon>
        <taxon>Fungi incertae sedis</taxon>
        <taxon>Mucoromycota</taxon>
        <taxon>Mucoromycotina</taxon>
        <taxon>Mucoromycetes</taxon>
        <taxon>Mucorales</taxon>
        <taxon>Lichtheimiaceae</taxon>
        <taxon>Lichtheimia</taxon>
    </lineage>
</organism>
<feature type="region of interest" description="Disordered" evidence="4">
    <location>
        <begin position="802"/>
        <end position="822"/>
    </location>
</feature>
<gene>
    <name evidence="5" type="ORF">O0I10_000952</name>
</gene>
<protein>
    <recommendedName>
        <fullName evidence="7">DNA polymerase V</fullName>
    </recommendedName>
</protein>
<sequence length="1163" mass="133192">MATTTMQLYWDLASIDPTVRQNASQTLIRVLADFQKDHESSLESRSDDDDDNHHLADTEEELDALCAADVSYAIRRLIRGLPSSRQGARQGFSLALTELLAVTNVIKVKLVLDLLFKYTERTGSMSGEETRDMLFGRLFGLMSIITAGMLTKPSTTFDDAERILESLKDICQAKSYLIEVSYHIVVQMLAAIKDVEYKDKVIAKIIELFLDEVETVDQLNLALAFQKQLPEVDLSNSFKNWKSNNVLATVNLSHLATILKETSEEEQENQVEWKPQLHSVWDQLLNIYLEPVDQMNGHAEREESNRPKKKQRLSKKGDSKSTKTNDEKASFEAFWSATVDGSLFENNASRGRKYWGFLLVQKVLPRLSAEQVPLIFTENFMRAFINNLSSDVRYLNKSAKYTANVIQKVANENKQVSFALVTQLLGKHGHQHFDRITKTKTVENLLATMDAEGVRSYLEYLARVFVQHEENDKVDSVRSWALRQMTLLVKNTRVPKEEEWLADFVRFLMVYAFFDVKKGATKGSWFESYRKPTPVLSDAIREECKNTFQSVLVTLSNMPSLAKTQEQQNGAVLKSRKFHGVRNDGELWVYYVLQIYQKLASDKSLVIHDELSSESKALFKKSNTLVEQLRKKATDPESLERGFEILFVHMMLHLLINEEEAQSLLDELFDCYKKINVSKAPKTRKRKNAEEEEAEPEPIDVLVDILVSFLTNPSPVLKDLAEKVFEIFSHKVTKQTLQNLLDILASNDKKHGSEDLFGAEESDEEMDDDVVEIEMDSEVDMDEDEDDDDASVDEELRQKVEETMRQQGVLAGDDDDDDNEEMLDDDAMADFDDKLAEVFKQKHLEKKEKKDIQLSITQFKINVMDLVIIFVRKNPSSPMVLDLIVPLINIIRATPAKSVTGQFVQKIVAFLKNRLPKMSEYPKEHDQQVIIDVYQAVYDFARSTSNSEMFDMCVQLSLYLRKCVLGAADAEITDDMASKTREEIEKLDAITITALEEYMTKKNTRYRKDIFVHPLQRSPFSSWPLLEALIQYINPAECINLFKHTQATQWITAVVQRTVAKKSQAYNDKFISIAPKIASKVQETLEASKDTASKNRLTYDNMRSFVRFVSTLVRLHKKLVNNDVKKLQKVWKSEWISSITTVEAYNKPGLQTSCKQLVSILEQ</sequence>
<keyword evidence="3" id="KW-0539">Nucleus</keyword>
<feature type="compositionally biased region" description="Acidic residues" evidence="4">
    <location>
        <begin position="812"/>
        <end position="822"/>
    </location>
</feature>
<dbReference type="GO" id="GO:0006355">
    <property type="term" value="P:regulation of DNA-templated transcription"/>
    <property type="evidence" value="ECO:0007669"/>
    <property type="project" value="InterPro"/>
</dbReference>
<dbReference type="InterPro" id="IPR016024">
    <property type="entry name" value="ARM-type_fold"/>
</dbReference>
<dbReference type="PANTHER" id="PTHR13213:SF2">
    <property type="entry name" value="MYB-BINDING PROTEIN 1A"/>
    <property type="match status" value="1"/>
</dbReference>
<dbReference type="EMBL" id="JARTCD010000002">
    <property type="protein sequence ID" value="KAJ8663703.1"/>
    <property type="molecule type" value="Genomic_DNA"/>
</dbReference>
<dbReference type="GO" id="GO:0000182">
    <property type="term" value="F:rDNA binding"/>
    <property type="evidence" value="ECO:0007669"/>
    <property type="project" value="TreeGrafter"/>
</dbReference>
<evidence type="ECO:0000313" key="5">
    <source>
        <dbReference type="EMBL" id="KAJ8663703.1"/>
    </source>
</evidence>
<dbReference type="RefSeq" id="XP_058348615.1">
    <property type="nucleotide sequence ID" value="XM_058481051.1"/>
</dbReference>
<name>A0AAD7Y4L3_9FUNG</name>
<comment type="subcellular location">
    <subcellularLocation>
        <location evidence="1">Nucleus</location>
    </subcellularLocation>
</comment>
<dbReference type="SUPFAM" id="SSF48371">
    <property type="entry name" value="ARM repeat"/>
    <property type="match status" value="1"/>
</dbReference>